<feature type="domain" description="tRNA-splicing endonuclease subunit Sen54 N-terminal" evidence="3">
    <location>
        <begin position="70"/>
        <end position="157"/>
    </location>
</feature>
<comment type="similarity">
    <text evidence="1">Belongs to the SEN54 family.</text>
</comment>
<dbReference type="GO" id="GO:0000214">
    <property type="term" value="C:tRNA-intron endonuclease complex"/>
    <property type="evidence" value="ECO:0007669"/>
    <property type="project" value="TreeGrafter"/>
</dbReference>
<dbReference type="InterPro" id="IPR024336">
    <property type="entry name" value="tRNA_splic_suSen54_N"/>
</dbReference>
<evidence type="ECO:0000313" key="4">
    <source>
        <dbReference type="EMBL" id="KAG0151786.1"/>
    </source>
</evidence>
<dbReference type="AlphaFoldDB" id="A0A9P6NYF6"/>
<dbReference type="OrthoDB" id="408683at2759"/>
<gene>
    <name evidence="4" type="ORF">CROQUDRAFT_650839</name>
</gene>
<dbReference type="Pfam" id="PF12928">
    <property type="entry name" value="tRNA_int_end_N2"/>
    <property type="match status" value="1"/>
</dbReference>
<keyword evidence="5" id="KW-1185">Reference proteome</keyword>
<evidence type="ECO:0000256" key="1">
    <source>
        <dbReference type="ARBA" id="ARBA00005736"/>
    </source>
</evidence>
<dbReference type="InterPro" id="IPR024337">
    <property type="entry name" value="tRNA_splic_suSen54"/>
</dbReference>
<proteinExistence type="inferred from homology"/>
<name>A0A9P6NYF6_9BASI</name>
<dbReference type="Proteomes" id="UP000886653">
    <property type="component" value="Unassembled WGS sequence"/>
</dbReference>
<evidence type="ECO:0000313" key="5">
    <source>
        <dbReference type="Proteomes" id="UP000886653"/>
    </source>
</evidence>
<sequence>MEPLRDDDDAGEEEAPDWQMLARFIKSHTKSVGPSVEAFIPRRGEKDFEPVEAHAEAQRKALTQSREALFSALSAGIRGHSSRDHVQCIWSGAGCMNEDSEMIPRDRNAIIPAYVQGVAKGVLFSSIGSWNRHRKRLELMPEELLYLIERGTVECWTEENAANKIGSLPMSVEWAWGEIIGTGGLTLERYQVYGYLKRLGYIVLRKQHVDRLWSLQSSAGRISSSSPSCFTRFQLFLSAAYNSIVTYIHRLRQSVWHWSRGLFTGKVVGAAVGSYSLLRPGPWSSYDSIFEALRVIPSGSTVSAPPIAKPHSPLDSNQGYEVFYYVYKPNSRFPKTAPPTPDFEVCVVNAENMPIPTIGVMTELLNTTKPADAPVAPVSSAARSHSLSTPQKWSFASIFTTMSPKPNWRARPNIYAKLKRGERNVLLAVVDHGVTSFLRFAETDFGSTPLVGSKN</sequence>
<dbReference type="PANTHER" id="PTHR21027:SF1">
    <property type="entry name" value="TRNA-SPLICING ENDONUCLEASE SUBUNIT SEN54"/>
    <property type="match status" value="1"/>
</dbReference>
<evidence type="ECO:0000256" key="2">
    <source>
        <dbReference type="ARBA" id="ARBA00022694"/>
    </source>
</evidence>
<dbReference type="EMBL" id="MU167211">
    <property type="protein sequence ID" value="KAG0151786.1"/>
    <property type="molecule type" value="Genomic_DNA"/>
</dbReference>
<evidence type="ECO:0000259" key="3">
    <source>
        <dbReference type="Pfam" id="PF12928"/>
    </source>
</evidence>
<organism evidence="4 5">
    <name type="scientific">Cronartium quercuum f. sp. fusiforme G11</name>
    <dbReference type="NCBI Taxonomy" id="708437"/>
    <lineage>
        <taxon>Eukaryota</taxon>
        <taxon>Fungi</taxon>
        <taxon>Dikarya</taxon>
        <taxon>Basidiomycota</taxon>
        <taxon>Pucciniomycotina</taxon>
        <taxon>Pucciniomycetes</taxon>
        <taxon>Pucciniales</taxon>
        <taxon>Coleosporiaceae</taxon>
        <taxon>Cronartium</taxon>
    </lineage>
</organism>
<dbReference type="GO" id="GO:0000379">
    <property type="term" value="P:tRNA-type intron splice site recognition and cleavage"/>
    <property type="evidence" value="ECO:0007669"/>
    <property type="project" value="TreeGrafter"/>
</dbReference>
<comment type="caution">
    <text evidence="4">The sequence shown here is derived from an EMBL/GenBank/DDBJ whole genome shotgun (WGS) entry which is preliminary data.</text>
</comment>
<dbReference type="PANTHER" id="PTHR21027">
    <property type="entry name" value="TRNA-SPLICING ENDONUCLEASE SUBUNIT SEN54"/>
    <property type="match status" value="1"/>
</dbReference>
<protein>
    <recommendedName>
        <fullName evidence="3">tRNA-splicing endonuclease subunit Sen54 N-terminal domain-containing protein</fullName>
    </recommendedName>
</protein>
<reference evidence="4" key="1">
    <citation type="submission" date="2013-11" db="EMBL/GenBank/DDBJ databases">
        <title>Genome sequence of the fusiform rust pathogen reveals effectors for host alternation and coevolution with pine.</title>
        <authorList>
            <consortium name="DOE Joint Genome Institute"/>
            <person name="Smith K."/>
            <person name="Pendleton A."/>
            <person name="Kubisiak T."/>
            <person name="Anderson C."/>
            <person name="Salamov A."/>
            <person name="Aerts A."/>
            <person name="Riley R."/>
            <person name="Clum A."/>
            <person name="Lindquist E."/>
            <person name="Ence D."/>
            <person name="Campbell M."/>
            <person name="Kronenberg Z."/>
            <person name="Feau N."/>
            <person name="Dhillon B."/>
            <person name="Hamelin R."/>
            <person name="Burleigh J."/>
            <person name="Smith J."/>
            <person name="Yandell M."/>
            <person name="Nelson C."/>
            <person name="Grigoriev I."/>
            <person name="Davis J."/>
        </authorList>
    </citation>
    <scope>NUCLEOTIDE SEQUENCE</scope>
    <source>
        <strain evidence="4">G11</strain>
    </source>
</reference>
<keyword evidence="2" id="KW-0819">tRNA processing</keyword>
<accession>A0A9P6NYF6</accession>